<accession>A0AA35SW32</accession>
<name>A0AA35SW32_GEOBA</name>
<feature type="non-terminal residue" evidence="1">
    <location>
        <position position="1"/>
    </location>
</feature>
<dbReference type="AlphaFoldDB" id="A0AA35SW32"/>
<proteinExistence type="predicted"/>
<dbReference type="EMBL" id="CASHTH010002912">
    <property type="protein sequence ID" value="CAI8037175.1"/>
    <property type="molecule type" value="Genomic_DNA"/>
</dbReference>
<comment type="caution">
    <text evidence="1">The sequence shown here is derived from an EMBL/GenBank/DDBJ whole genome shotgun (WGS) entry which is preliminary data.</text>
</comment>
<reference evidence="1" key="1">
    <citation type="submission" date="2023-03" db="EMBL/GenBank/DDBJ databases">
        <authorList>
            <person name="Steffen K."/>
            <person name="Cardenas P."/>
        </authorList>
    </citation>
    <scope>NUCLEOTIDE SEQUENCE</scope>
</reference>
<gene>
    <name evidence="1" type="ORF">GBAR_LOCUS20796</name>
</gene>
<dbReference type="Proteomes" id="UP001174909">
    <property type="component" value="Unassembled WGS sequence"/>
</dbReference>
<sequence length="55" mass="6236">MNLDGSNYTVLVDSSDNVGPQAVDYHFCMNKFFWTHYRDGIIHQANIDGSNSKVL</sequence>
<evidence type="ECO:0000313" key="2">
    <source>
        <dbReference type="Proteomes" id="UP001174909"/>
    </source>
</evidence>
<keyword evidence="2" id="KW-1185">Reference proteome</keyword>
<protein>
    <submittedName>
        <fullName evidence="1">Uncharacterized protein</fullName>
    </submittedName>
</protein>
<dbReference type="InterPro" id="IPR011042">
    <property type="entry name" value="6-blade_b-propeller_TolB-like"/>
</dbReference>
<evidence type="ECO:0000313" key="1">
    <source>
        <dbReference type="EMBL" id="CAI8037175.1"/>
    </source>
</evidence>
<dbReference type="Gene3D" id="2.120.10.30">
    <property type="entry name" value="TolB, C-terminal domain"/>
    <property type="match status" value="1"/>
</dbReference>
<organism evidence="1 2">
    <name type="scientific">Geodia barretti</name>
    <name type="common">Barrett's horny sponge</name>
    <dbReference type="NCBI Taxonomy" id="519541"/>
    <lineage>
        <taxon>Eukaryota</taxon>
        <taxon>Metazoa</taxon>
        <taxon>Porifera</taxon>
        <taxon>Demospongiae</taxon>
        <taxon>Heteroscleromorpha</taxon>
        <taxon>Tetractinellida</taxon>
        <taxon>Astrophorina</taxon>
        <taxon>Geodiidae</taxon>
        <taxon>Geodia</taxon>
    </lineage>
</organism>